<comment type="caution">
    <text evidence="1">The sequence shown here is derived from an EMBL/GenBank/DDBJ whole genome shotgun (WGS) entry which is preliminary data.</text>
</comment>
<sequence>MVSADNLNLDVLELIFAHLSGDDLVSIALVSKSFLAGVIPRLYHTVLFRARHAKKYASFDAKKNAKTSALLSPFVTLRAHPDLAIHVRCIGILAAPLTTATPPQIHPHFLSELATALTHTTNLASFACLPRMHILPPILRVLRDRERLVCLRVSGALSTAQCALLMDVGVGGSEGGGRGRGLSNVTLDFPSWNVVDILPRWTLSLQQTLTSLTIFNSPDLHESILDATVAQLPRLRGLHVIGCPKIGHASMLQAVMHTPLLEDLSLTIIEPGKPNLPQPVLPHLRHLSIDARTAMVPAAPDVNHPFPFLGNLAPNALDAVLRVSSHALRSLTLRLSERHLNTNEGANDNDDQTQAQTASTLWDSILSTSLTHLALMDCTPDADAVRKICTRCSELKRLEVAFPVKDVRKFTLALAQSQTLHTLIDTADAHATHGSRVALTPDDARFLMNTVPSLRRVVSDGRMWMGAQTEIGLMISLQRHKPGPASGNHWFHPCSVD</sequence>
<reference evidence="1" key="1">
    <citation type="journal article" date="2021" name="New Phytol.">
        <title>Evolutionary innovations through gain and loss of genes in the ectomycorrhizal Boletales.</title>
        <authorList>
            <person name="Wu G."/>
            <person name="Miyauchi S."/>
            <person name="Morin E."/>
            <person name="Kuo A."/>
            <person name="Drula E."/>
            <person name="Varga T."/>
            <person name="Kohler A."/>
            <person name="Feng B."/>
            <person name="Cao Y."/>
            <person name="Lipzen A."/>
            <person name="Daum C."/>
            <person name="Hundley H."/>
            <person name="Pangilinan J."/>
            <person name="Johnson J."/>
            <person name="Barry K."/>
            <person name="LaButti K."/>
            <person name="Ng V."/>
            <person name="Ahrendt S."/>
            <person name="Min B."/>
            <person name="Choi I.G."/>
            <person name="Park H."/>
            <person name="Plett J.M."/>
            <person name="Magnuson J."/>
            <person name="Spatafora J.W."/>
            <person name="Nagy L.G."/>
            <person name="Henrissat B."/>
            <person name="Grigoriev I.V."/>
            <person name="Yang Z.L."/>
            <person name="Xu J."/>
            <person name="Martin F.M."/>
        </authorList>
    </citation>
    <scope>NUCLEOTIDE SEQUENCE</scope>
    <source>
        <strain evidence="1">ATCC 28755</strain>
    </source>
</reference>
<organism evidence="1 2">
    <name type="scientific">Hygrophoropsis aurantiaca</name>
    <dbReference type="NCBI Taxonomy" id="72124"/>
    <lineage>
        <taxon>Eukaryota</taxon>
        <taxon>Fungi</taxon>
        <taxon>Dikarya</taxon>
        <taxon>Basidiomycota</taxon>
        <taxon>Agaricomycotina</taxon>
        <taxon>Agaricomycetes</taxon>
        <taxon>Agaricomycetidae</taxon>
        <taxon>Boletales</taxon>
        <taxon>Coniophorineae</taxon>
        <taxon>Hygrophoropsidaceae</taxon>
        <taxon>Hygrophoropsis</taxon>
    </lineage>
</organism>
<proteinExistence type="predicted"/>
<dbReference type="Proteomes" id="UP000790377">
    <property type="component" value="Unassembled WGS sequence"/>
</dbReference>
<keyword evidence="2" id="KW-1185">Reference proteome</keyword>
<evidence type="ECO:0000313" key="1">
    <source>
        <dbReference type="EMBL" id="KAH7906943.1"/>
    </source>
</evidence>
<protein>
    <submittedName>
        <fullName evidence="1">Uncharacterized protein</fullName>
    </submittedName>
</protein>
<dbReference type="EMBL" id="MU267957">
    <property type="protein sequence ID" value="KAH7906943.1"/>
    <property type="molecule type" value="Genomic_DNA"/>
</dbReference>
<evidence type="ECO:0000313" key="2">
    <source>
        <dbReference type="Proteomes" id="UP000790377"/>
    </source>
</evidence>
<gene>
    <name evidence="1" type="ORF">BJ138DRAFT_558559</name>
</gene>
<accession>A0ACB8A2T6</accession>
<name>A0ACB8A2T6_9AGAM</name>